<reference evidence="1 2" key="1">
    <citation type="submission" date="2021-07" db="EMBL/GenBank/DDBJ databases">
        <title>Novel Helicobacter sp. Isolated from a cat.</title>
        <authorList>
            <person name="Rimbara E."/>
            <person name="Suzuki M."/>
        </authorList>
    </citation>
    <scope>NUCLEOTIDE SEQUENCE [LARGE SCALE GENOMIC DNA]</scope>
    <source>
        <strain evidence="2">NHP19-012</strain>
    </source>
</reference>
<evidence type="ECO:0000313" key="2">
    <source>
        <dbReference type="Proteomes" id="UP000826146"/>
    </source>
</evidence>
<evidence type="ECO:0000313" key="1">
    <source>
        <dbReference type="EMBL" id="BCZ18925.1"/>
    </source>
</evidence>
<dbReference type="EMBL" id="AP024819">
    <property type="protein sequence ID" value="BCZ18925.1"/>
    <property type="molecule type" value="Genomic_DNA"/>
</dbReference>
<dbReference type="InterPro" id="IPR005046">
    <property type="entry name" value="DUF285"/>
</dbReference>
<name>A0ABM7SDU3_9HELI</name>
<accession>A0ABM7SDU3</accession>
<protein>
    <recommendedName>
        <fullName evidence="3">BspA family leucine-rich repeat surface protein</fullName>
    </recommendedName>
</protein>
<keyword evidence="2" id="KW-1185">Reference proteome</keyword>
<dbReference type="NCBIfam" id="TIGR02167">
    <property type="entry name" value="Liste_lipo_26"/>
    <property type="match status" value="1"/>
</dbReference>
<dbReference type="InterPro" id="IPR011889">
    <property type="entry name" value="Liste_lipo_26"/>
</dbReference>
<dbReference type="RefSeq" id="WP_260321671.1">
    <property type="nucleotide sequence ID" value="NZ_AP024819.1"/>
</dbReference>
<proteinExistence type="predicted"/>
<organism evidence="1 2">
    <name type="scientific">Helicobacter gastrofelis</name>
    <dbReference type="NCBI Taxonomy" id="2849642"/>
    <lineage>
        <taxon>Bacteria</taxon>
        <taxon>Pseudomonadati</taxon>
        <taxon>Campylobacterota</taxon>
        <taxon>Epsilonproteobacteria</taxon>
        <taxon>Campylobacterales</taxon>
        <taxon>Helicobacteraceae</taxon>
        <taxon>Helicobacter</taxon>
    </lineage>
</organism>
<evidence type="ECO:0008006" key="3">
    <source>
        <dbReference type="Google" id="ProtNLM"/>
    </source>
</evidence>
<dbReference type="Proteomes" id="UP000826146">
    <property type="component" value="Chromosome"/>
</dbReference>
<gene>
    <name evidence="1" type="ORF">NHP190012_05670</name>
</gene>
<sequence length="111" mass="12928">MAKKYCPQSKEELKKLVADESVHLGEIDISQITDLSFVFSNGDTEYEDDETESFARRDFKGLEEWDVSHVTNMEDMFYKATHFNHDISSWNVSNVKNMQAMFRHVKTLTSP</sequence>
<dbReference type="Pfam" id="PF03382">
    <property type="entry name" value="DUF285"/>
    <property type="match status" value="1"/>
</dbReference>